<accession>A0A4P6YX25</accession>
<name>A0A4P6YX25_9LACO</name>
<proteinExistence type="predicted"/>
<dbReference type="AlphaFoldDB" id="A0A4P6YX25"/>
<dbReference type="EMBL" id="CP037940">
    <property type="protein sequence ID" value="QBO37432.1"/>
    <property type="molecule type" value="Genomic_DNA"/>
</dbReference>
<protein>
    <submittedName>
        <fullName evidence="1">Uncharacterized protein</fullName>
    </submittedName>
</protein>
<dbReference type="KEGG" id="wei:EQG49_02230"/>
<evidence type="ECO:0000313" key="1">
    <source>
        <dbReference type="EMBL" id="QBO37432.1"/>
    </source>
</evidence>
<organism evidence="1 2">
    <name type="scientific">Periweissella cryptocerci</name>
    <dbReference type="NCBI Taxonomy" id="2506420"/>
    <lineage>
        <taxon>Bacteria</taxon>
        <taxon>Bacillati</taxon>
        <taxon>Bacillota</taxon>
        <taxon>Bacilli</taxon>
        <taxon>Lactobacillales</taxon>
        <taxon>Lactobacillaceae</taxon>
        <taxon>Periweissella</taxon>
    </lineage>
</organism>
<sequence>MRSLLNYFDENNIDVSKISFNRFENEPHEDLQADVLVAIGNLITSLATMKANHEAGNPPSPEE</sequence>
<dbReference type="Proteomes" id="UP000292886">
    <property type="component" value="Chromosome"/>
</dbReference>
<reference evidence="2" key="1">
    <citation type="submission" date="2019-03" db="EMBL/GenBank/DDBJ databases">
        <title>Weissella sp. 26KH-42 Genome sequencing.</title>
        <authorList>
            <person name="Heo J."/>
            <person name="Kim S.-J."/>
            <person name="Kim J.-S."/>
            <person name="Hong S.-B."/>
            <person name="Kwon S.-W."/>
        </authorList>
    </citation>
    <scope>NUCLEOTIDE SEQUENCE [LARGE SCALE GENOMIC DNA]</scope>
    <source>
        <strain evidence="2">26KH-42</strain>
    </source>
</reference>
<evidence type="ECO:0000313" key="2">
    <source>
        <dbReference type="Proteomes" id="UP000292886"/>
    </source>
</evidence>
<gene>
    <name evidence="1" type="ORF">EQG49_02230</name>
</gene>
<keyword evidence="2" id="KW-1185">Reference proteome</keyword>